<feature type="domain" description="AAA" evidence="1">
    <location>
        <begin position="82"/>
        <end position="259"/>
    </location>
</feature>
<sequence length="360" mass="39529">MVAENVLRPFHGVRLKLAKEFIGFTGADKKFRELAKEVAGDSSPASAGGAHKTYHATEIRRIRQKLLPGLIAEACRELPPVVNFRMSKGGTGKTTISSNTATCFAQFGYKTLVIDGDPQGSLSKQLGFDINLPLTHIGTLLERASRNQPTKIRDAVVPVYSGGMLDLIPADITLANDSWMISAMGRETLFQRLMEQESDFFKQYEVIIIDSAPGTSLLTTVFMAACNIITAVVIPEAQSVLALEVLESNIREINQSIRRNSPPLGLHIIANRYRQTYKSHIDALEKLGSKYSAYLNDTIVRDFAGFLRETDLDDYTKSAPVLEKEPNSVGSRDIIDVTKALIKLYNVKLSAAPAVDEVVA</sequence>
<name>A0ABX0N2D7_9BURK</name>
<dbReference type="Proteomes" id="UP000610594">
    <property type="component" value="Unassembled WGS sequence"/>
</dbReference>
<comment type="caution">
    <text evidence="2">The sequence shown here is derived from an EMBL/GenBank/DDBJ whole genome shotgun (WGS) entry which is preliminary data.</text>
</comment>
<dbReference type="PANTHER" id="PTHR13696:SF99">
    <property type="entry name" value="COBYRINIC ACID AC-DIAMIDE SYNTHASE"/>
    <property type="match status" value="1"/>
</dbReference>
<dbReference type="InterPro" id="IPR025669">
    <property type="entry name" value="AAA_dom"/>
</dbReference>
<evidence type="ECO:0000313" key="2">
    <source>
        <dbReference type="EMBL" id="NHZ66793.1"/>
    </source>
</evidence>
<protein>
    <submittedName>
        <fullName evidence="2">AAA family ATPase</fullName>
    </submittedName>
</protein>
<accession>A0ABX0N2D7</accession>
<organism evidence="2 3">
    <name type="scientific">Massilia genomosp. 1</name>
    <dbReference type="NCBI Taxonomy" id="2609280"/>
    <lineage>
        <taxon>Bacteria</taxon>
        <taxon>Pseudomonadati</taxon>
        <taxon>Pseudomonadota</taxon>
        <taxon>Betaproteobacteria</taxon>
        <taxon>Burkholderiales</taxon>
        <taxon>Oxalobacteraceae</taxon>
        <taxon>Telluria group</taxon>
        <taxon>Massilia</taxon>
    </lineage>
</organism>
<dbReference type="SUPFAM" id="SSF52540">
    <property type="entry name" value="P-loop containing nucleoside triphosphate hydrolases"/>
    <property type="match status" value="1"/>
</dbReference>
<dbReference type="InterPro" id="IPR027417">
    <property type="entry name" value="P-loop_NTPase"/>
</dbReference>
<gene>
    <name evidence="2" type="ORF">F1735_31685</name>
</gene>
<dbReference type="InterPro" id="IPR050678">
    <property type="entry name" value="DNA_Partitioning_ATPase"/>
</dbReference>
<dbReference type="EMBL" id="WHJF01000172">
    <property type="protein sequence ID" value="NHZ66793.1"/>
    <property type="molecule type" value="Genomic_DNA"/>
</dbReference>
<evidence type="ECO:0000259" key="1">
    <source>
        <dbReference type="Pfam" id="PF13614"/>
    </source>
</evidence>
<dbReference type="Gene3D" id="3.40.50.300">
    <property type="entry name" value="P-loop containing nucleotide triphosphate hydrolases"/>
    <property type="match status" value="1"/>
</dbReference>
<keyword evidence="3" id="KW-1185">Reference proteome</keyword>
<proteinExistence type="predicted"/>
<dbReference type="RefSeq" id="WP_166899010.1">
    <property type="nucleotide sequence ID" value="NZ_WHJF01000172.1"/>
</dbReference>
<dbReference type="Pfam" id="PF13614">
    <property type="entry name" value="AAA_31"/>
    <property type="match status" value="1"/>
</dbReference>
<reference evidence="2 3" key="1">
    <citation type="submission" date="2019-10" db="EMBL/GenBank/DDBJ databases">
        <title>Taxonomy of Antarctic Massilia spp.: description of Massilia rubra sp. nov., Massilia aquatica sp. nov., Massilia mucilaginosa sp. nov., Massilia frigida sp. nov. isolated from streams, lakes and regoliths.</title>
        <authorList>
            <person name="Holochova P."/>
            <person name="Sedlacek I."/>
            <person name="Kralova S."/>
            <person name="Maslanova I."/>
            <person name="Busse H.-J."/>
            <person name="Stankova E."/>
            <person name="Vrbovska V."/>
            <person name="Kovarovic V."/>
            <person name="Bartak M."/>
            <person name="Svec P."/>
            <person name="Pantucek R."/>
        </authorList>
    </citation>
    <scope>NUCLEOTIDE SEQUENCE [LARGE SCALE GENOMIC DNA]</scope>
    <source>
        <strain evidence="2 3">CCM 8694</strain>
    </source>
</reference>
<dbReference type="PANTHER" id="PTHR13696">
    <property type="entry name" value="P-LOOP CONTAINING NUCLEOSIDE TRIPHOSPHATE HYDROLASE"/>
    <property type="match status" value="1"/>
</dbReference>
<dbReference type="CDD" id="cd02042">
    <property type="entry name" value="ParAB_family"/>
    <property type="match status" value="1"/>
</dbReference>
<evidence type="ECO:0000313" key="3">
    <source>
        <dbReference type="Proteomes" id="UP000610594"/>
    </source>
</evidence>